<organism evidence="5 6">
    <name type="scientific">Rhizoclosmatium globosum</name>
    <dbReference type="NCBI Taxonomy" id="329046"/>
    <lineage>
        <taxon>Eukaryota</taxon>
        <taxon>Fungi</taxon>
        <taxon>Fungi incertae sedis</taxon>
        <taxon>Chytridiomycota</taxon>
        <taxon>Chytridiomycota incertae sedis</taxon>
        <taxon>Chytridiomycetes</taxon>
        <taxon>Chytridiales</taxon>
        <taxon>Chytriomycetaceae</taxon>
        <taxon>Rhizoclosmatium</taxon>
    </lineage>
</organism>
<evidence type="ECO:0000313" key="5">
    <source>
        <dbReference type="EMBL" id="ORY39640.1"/>
    </source>
</evidence>
<dbReference type="InterPro" id="IPR001005">
    <property type="entry name" value="SANT/Myb"/>
</dbReference>
<feature type="compositionally biased region" description="Acidic residues" evidence="2">
    <location>
        <begin position="353"/>
        <end position="380"/>
    </location>
</feature>
<accession>A0A1Y2BXZ3</accession>
<feature type="region of interest" description="Disordered" evidence="2">
    <location>
        <begin position="257"/>
        <end position="381"/>
    </location>
</feature>
<dbReference type="STRING" id="329046.A0A1Y2BXZ3"/>
<dbReference type="SMART" id="SM00717">
    <property type="entry name" value="SANT"/>
    <property type="match status" value="1"/>
</dbReference>
<dbReference type="InterPro" id="IPR017930">
    <property type="entry name" value="Myb_dom"/>
</dbReference>
<dbReference type="CDD" id="cd11660">
    <property type="entry name" value="SANT_TRF"/>
    <property type="match status" value="1"/>
</dbReference>
<evidence type="ECO:0000259" key="4">
    <source>
        <dbReference type="PROSITE" id="PS51294"/>
    </source>
</evidence>
<dbReference type="SUPFAM" id="SSF46689">
    <property type="entry name" value="Homeodomain-like"/>
    <property type="match status" value="1"/>
</dbReference>
<evidence type="ECO:0000313" key="6">
    <source>
        <dbReference type="Proteomes" id="UP000193642"/>
    </source>
</evidence>
<keyword evidence="6" id="KW-1185">Reference proteome</keyword>
<dbReference type="PROSITE" id="PS50090">
    <property type="entry name" value="MYB_LIKE"/>
    <property type="match status" value="1"/>
</dbReference>
<keyword evidence="1" id="KW-0539">Nucleus</keyword>
<evidence type="ECO:0000256" key="2">
    <source>
        <dbReference type="SAM" id="MobiDB-lite"/>
    </source>
</evidence>
<dbReference type="Proteomes" id="UP000193642">
    <property type="component" value="Unassembled WGS sequence"/>
</dbReference>
<dbReference type="Pfam" id="PF00249">
    <property type="entry name" value="Myb_DNA-binding"/>
    <property type="match status" value="1"/>
</dbReference>
<protein>
    <submittedName>
        <fullName evidence="5">Uncharacterized protein</fullName>
    </submittedName>
</protein>
<comment type="caution">
    <text evidence="5">The sequence shown here is derived from an EMBL/GenBank/DDBJ whole genome shotgun (WGS) entry which is preliminary data.</text>
</comment>
<dbReference type="PANTHER" id="PTHR46734">
    <property type="entry name" value="TELOMERIC REPEAT-BINDING FACTOR 1 TERF1"/>
    <property type="match status" value="1"/>
</dbReference>
<dbReference type="OrthoDB" id="3366990at2759"/>
<proteinExistence type="predicted"/>
<feature type="domain" description="Myb-like" evidence="3">
    <location>
        <begin position="415"/>
        <end position="468"/>
    </location>
</feature>
<gene>
    <name evidence="5" type="ORF">BCR33DRAFT_768618</name>
</gene>
<dbReference type="PROSITE" id="PS51294">
    <property type="entry name" value="HTH_MYB"/>
    <property type="match status" value="1"/>
</dbReference>
<evidence type="ECO:0000259" key="3">
    <source>
        <dbReference type="PROSITE" id="PS50090"/>
    </source>
</evidence>
<dbReference type="PANTHER" id="PTHR46734:SF1">
    <property type="entry name" value="TELOMERIC REPEAT-BINDING FACTOR 1"/>
    <property type="match status" value="1"/>
</dbReference>
<reference evidence="5 6" key="1">
    <citation type="submission" date="2016-07" db="EMBL/GenBank/DDBJ databases">
        <title>Pervasive Adenine N6-methylation of Active Genes in Fungi.</title>
        <authorList>
            <consortium name="DOE Joint Genome Institute"/>
            <person name="Mondo S.J."/>
            <person name="Dannebaum R.O."/>
            <person name="Kuo R.C."/>
            <person name="Labutti K."/>
            <person name="Haridas S."/>
            <person name="Kuo A."/>
            <person name="Salamov A."/>
            <person name="Ahrendt S.R."/>
            <person name="Lipzen A."/>
            <person name="Sullivan W."/>
            <person name="Andreopoulos W.B."/>
            <person name="Clum A."/>
            <person name="Lindquist E."/>
            <person name="Daum C."/>
            <person name="Ramamoorthy G.K."/>
            <person name="Gryganskyi A."/>
            <person name="Culley D."/>
            <person name="Magnuson J.K."/>
            <person name="James T.Y."/>
            <person name="O'Malley M.A."/>
            <person name="Stajich J.E."/>
            <person name="Spatafora J.W."/>
            <person name="Visel A."/>
            <person name="Grigoriev I.V."/>
        </authorList>
    </citation>
    <scope>NUCLEOTIDE SEQUENCE [LARGE SCALE GENOMIC DNA]</scope>
    <source>
        <strain evidence="5 6">JEL800</strain>
    </source>
</reference>
<dbReference type="AlphaFoldDB" id="A0A1Y2BXZ3"/>
<dbReference type="InterPro" id="IPR052450">
    <property type="entry name" value="TRBD-Containing_Protein"/>
</dbReference>
<dbReference type="InterPro" id="IPR009057">
    <property type="entry name" value="Homeodomain-like_sf"/>
</dbReference>
<sequence length="517" mass="57249">MAKQKRAPVPPPPPPLPLLADVSSKFKEAVARPRLDALRTMCEQVLASTLFGSTSQPVSLSEGVAEFTEDPLVPFLIHAKENEPLITLTYALLLTQHIKSSDEDNTDESKLTLLTTLVEILENAPWSKCSAHMDLDILIKTRIYCCLYAQDNSVDPIQAFTKPNNIPKIPSLVQHRHIRMLAAKAKLVGMMMEPLDTLESEEVVVEKIYDYLGRVFGAVVLKMDPLQPLPLNADGSFEPTGAFKAYLMDKLGDYPQKTQPEVHVPESPVLAPRRATRTRSLLDRSPNAVRLQFNEGGNSASHTSAPAAKKSKGASGLAANAKSKKSAARAAETAELQPSSQSKKGKKRATPAEEAEFVQEHEEADDGAGEESDEDEDDEQEKIRKQVELMTQEVIRITSERKTAESANLKASEPRRTVVKTAWTQEEIDALEDGMKTYGAKWSVIGRQKKELKNRNQVQIKDKARNMLMKKIKSGADFGVWALVYTPALQALVEKQIGQKFVLVNGKEPNEQEQVDH</sequence>
<feature type="domain" description="HTH myb-type" evidence="4">
    <location>
        <begin position="415"/>
        <end position="472"/>
    </location>
</feature>
<dbReference type="Gene3D" id="1.10.10.60">
    <property type="entry name" value="Homeodomain-like"/>
    <property type="match status" value="1"/>
</dbReference>
<dbReference type="EMBL" id="MCGO01000039">
    <property type="protein sequence ID" value="ORY39640.1"/>
    <property type="molecule type" value="Genomic_DNA"/>
</dbReference>
<evidence type="ECO:0000256" key="1">
    <source>
        <dbReference type="ARBA" id="ARBA00023242"/>
    </source>
</evidence>
<feature type="compositionally biased region" description="Low complexity" evidence="2">
    <location>
        <begin position="304"/>
        <end position="321"/>
    </location>
</feature>
<name>A0A1Y2BXZ3_9FUNG</name>